<reference evidence="9 10" key="1">
    <citation type="submission" date="2019-09" db="EMBL/GenBank/DDBJ databases">
        <title>NBRP : Genome information of microbial organism related human and environment.</title>
        <authorList>
            <person name="Hattori M."/>
            <person name="Oshima K."/>
            <person name="Inaba H."/>
            <person name="Suda W."/>
            <person name="Sakamoto M."/>
            <person name="Iino T."/>
            <person name="Kitahara M."/>
            <person name="Oshida Y."/>
            <person name="Iida T."/>
            <person name="Kudo T."/>
            <person name="Itoh T."/>
            <person name="Ohkuma M."/>
        </authorList>
    </citation>
    <scope>NUCLEOTIDE SEQUENCE [LARGE SCALE GENOMIC DNA]</scope>
    <source>
        <strain evidence="7 9">Hi-2</strain>
        <strain evidence="8 10">Mie-1</strain>
    </source>
</reference>
<dbReference type="RefSeq" id="WP_150000733.1">
    <property type="nucleotide sequence ID" value="NZ_BKCL01000006.1"/>
</dbReference>
<feature type="transmembrane region" description="Helical" evidence="6">
    <location>
        <begin position="316"/>
        <end position="333"/>
    </location>
</feature>
<dbReference type="InterPro" id="IPR005495">
    <property type="entry name" value="LptG/LptF_permease"/>
</dbReference>
<dbReference type="Proteomes" id="UP000325187">
    <property type="component" value="Unassembled WGS sequence"/>
</dbReference>
<comment type="subcellular location">
    <subcellularLocation>
        <location evidence="1">Cell membrane</location>
        <topology evidence="1">Multi-pass membrane protein</topology>
    </subcellularLocation>
</comment>
<evidence type="ECO:0000256" key="3">
    <source>
        <dbReference type="ARBA" id="ARBA00022692"/>
    </source>
</evidence>
<evidence type="ECO:0000313" key="8">
    <source>
        <dbReference type="EMBL" id="GER00378.1"/>
    </source>
</evidence>
<dbReference type="EMBL" id="BKCL01000006">
    <property type="protein sequence ID" value="GEQ98431.1"/>
    <property type="molecule type" value="Genomic_DNA"/>
</dbReference>
<evidence type="ECO:0000256" key="2">
    <source>
        <dbReference type="ARBA" id="ARBA00022475"/>
    </source>
</evidence>
<keyword evidence="4 6" id="KW-1133">Transmembrane helix</keyword>
<dbReference type="AlphaFoldDB" id="A0A5A7MR62"/>
<evidence type="ECO:0000313" key="7">
    <source>
        <dbReference type="EMBL" id="GEQ98431.1"/>
    </source>
</evidence>
<evidence type="ECO:0000256" key="4">
    <source>
        <dbReference type="ARBA" id="ARBA00022989"/>
    </source>
</evidence>
<sequence>MSVFRPLRRYFLPSRTMGYYIARVFLLRFFSLAIGVAVILQMLDLLTQSDAILAAQGNGNEALWRYIFLRFPDLLSRFIPFSALLAVLLTLATLAQHSEIVVMKASGMSAHRILLPLVLTCGAIALFHFFLDQKLVAPATAELDYWKRFDYAADLPPPPDVLDDLWLTEGNSLVQVKAVSRSRNLVILDKVTVYERDEQGMLSGILRAGFAWHSDGVWTLYAVRRFDVATHAITTAESMLWALTAPPERFFSLSVVPEQSSFGALSDSIAQLEKEGQKVTALKAALLHKIAGPAATLLMPILGAIAGFGAQRRGKIFARIAMGMGLGFAFFVADNFMLAMGKFGAAPPFLSAFGAMIFFAAVGLAVIFRIEE</sequence>
<dbReference type="PANTHER" id="PTHR33529:SF6">
    <property type="entry name" value="YJGP_YJGQ FAMILY PERMEASE"/>
    <property type="match status" value="1"/>
</dbReference>
<dbReference type="Proteomes" id="UP000322084">
    <property type="component" value="Unassembled WGS sequence"/>
</dbReference>
<evidence type="ECO:0000313" key="10">
    <source>
        <dbReference type="Proteomes" id="UP000325187"/>
    </source>
</evidence>
<feature type="transmembrane region" description="Helical" evidence="6">
    <location>
        <begin position="345"/>
        <end position="368"/>
    </location>
</feature>
<protein>
    <submittedName>
        <fullName evidence="7">LPS export ABC transporter permease LptG</fullName>
    </submittedName>
</protein>
<dbReference type="GO" id="GO:0015920">
    <property type="term" value="P:lipopolysaccharide transport"/>
    <property type="evidence" value="ECO:0007669"/>
    <property type="project" value="TreeGrafter"/>
</dbReference>
<proteinExistence type="predicted"/>
<evidence type="ECO:0000256" key="5">
    <source>
        <dbReference type="ARBA" id="ARBA00023136"/>
    </source>
</evidence>
<comment type="caution">
    <text evidence="7">The sequence shown here is derived from an EMBL/GenBank/DDBJ whole genome shotgun (WGS) entry which is preliminary data.</text>
</comment>
<name>A0A5A7MR62_9PROT</name>
<keyword evidence="5 6" id="KW-0472">Membrane</keyword>
<accession>A0A5A7MWZ1</accession>
<organism evidence="7 9">
    <name type="scientific">Iodidimonas gelatinilytica</name>
    <dbReference type="NCBI Taxonomy" id="1236966"/>
    <lineage>
        <taxon>Bacteria</taxon>
        <taxon>Pseudomonadati</taxon>
        <taxon>Pseudomonadota</taxon>
        <taxon>Alphaproteobacteria</taxon>
        <taxon>Iodidimonadales</taxon>
        <taxon>Iodidimonadaceae</taxon>
        <taxon>Iodidimonas</taxon>
    </lineage>
</organism>
<gene>
    <name evidence="7" type="ORF">JCM17844_20680</name>
    <name evidence="8" type="ORF">JCM17845_10010</name>
</gene>
<feature type="transmembrane region" description="Helical" evidence="6">
    <location>
        <begin position="74"/>
        <end position="92"/>
    </location>
</feature>
<dbReference type="PANTHER" id="PTHR33529">
    <property type="entry name" value="SLR0882 PROTEIN-RELATED"/>
    <property type="match status" value="1"/>
</dbReference>
<keyword evidence="3 6" id="KW-0812">Transmembrane</keyword>
<evidence type="ECO:0000256" key="1">
    <source>
        <dbReference type="ARBA" id="ARBA00004651"/>
    </source>
</evidence>
<dbReference type="EMBL" id="BKCM01000004">
    <property type="protein sequence ID" value="GER00378.1"/>
    <property type="molecule type" value="Genomic_DNA"/>
</dbReference>
<feature type="transmembrane region" description="Helical" evidence="6">
    <location>
        <begin position="20"/>
        <end position="43"/>
    </location>
</feature>
<dbReference type="InterPro" id="IPR030923">
    <property type="entry name" value="LptG"/>
</dbReference>
<evidence type="ECO:0000256" key="6">
    <source>
        <dbReference type="SAM" id="Phobius"/>
    </source>
</evidence>
<feature type="transmembrane region" description="Helical" evidence="6">
    <location>
        <begin position="113"/>
        <end position="131"/>
    </location>
</feature>
<dbReference type="NCBIfam" id="TIGR04408">
    <property type="entry name" value="LptG_lptG"/>
    <property type="match status" value="1"/>
</dbReference>
<dbReference type="Pfam" id="PF03739">
    <property type="entry name" value="LptF_LptG"/>
    <property type="match status" value="1"/>
</dbReference>
<dbReference type="GO" id="GO:0043190">
    <property type="term" value="C:ATP-binding cassette (ABC) transporter complex"/>
    <property type="evidence" value="ECO:0007669"/>
    <property type="project" value="InterPro"/>
</dbReference>
<feature type="transmembrane region" description="Helical" evidence="6">
    <location>
        <begin position="290"/>
        <end position="309"/>
    </location>
</feature>
<keyword evidence="2" id="KW-1003">Cell membrane</keyword>
<evidence type="ECO:0000313" key="9">
    <source>
        <dbReference type="Proteomes" id="UP000322084"/>
    </source>
</evidence>
<dbReference type="GO" id="GO:0055085">
    <property type="term" value="P:transmembrane transport"/>
    <property type="evidence" value="ECO:0007669"/>
    <property type="project" value="InterPro"/>
</dbReference>
<accession>A0A5A7MR62</accession>
<keyword evidence="10" id="KW-1185">Reference proteome</keyword>